<dbReference type="PANTHER" id="PTHR21454:SF46">
    <property type="entry name" value="DIPHTHAMIDE BIOSYNTHESIS PROTEIN 4"/>
    <property type="match status" value="1"/>
</dbReference>
<evidence type="ECO:0000256" key="9">
    <source>
        <dbReference type="ARBA" id="ARBA00022833"/>
    </source>
</evidence>
<feature type="domain" description="DPH-type MB" evidence="13">
    <location>
        <begin position="93"/>
        <end position="155"/>
    </location>
</feature>
<dbReference type="GO" id="GO:0005634">
    <property type="term" value="C:nucleus"/>
    <property type="evidence" value="ECO:0007669"/>
    <property type="project" value="UniProtKB-SubCell"/>
</dbReference>
<organism evidence="14 15">
    <name type="scientific">Friedmanniomyces endolithicus</name>
    <dbReference type="NCBI Taxonomy" id="329885"/>
    <lineage>
        <taxon>Eukaryota</taxon>
        <taxon>Fungi</taxon>
        <taxon>Dikarya</taxon>
        <taxon>Ascomycota</taxon>
        <taxon>Pezizomycotina</taxon>
        <taxon>Dothideomycetes</taxon>
        <taxon>Dothideomycetidae</taxon>
        <taxon>Mycosphaerellales</taxon>
        <taxon>Teratosphaeriaceae</taxon>
        <taxon>Friedmanniomyces</taxon>
    </lineage>
</organism>
<evidence type="ECO:0000256" key="4">
    <source>
        <dbReference type="ARBA" id="ARBA00005156"/>
    </source>
</evidence>
<dbReference type="Gene3D" id="1.10.287.110">
    <property type="entry name" value="DnaJ domain"/>
    <property type="match status" value="1"/>
</dbReference>
<accession>A0A4U0V3P6</accession>
<keyword evidence="9" id="KW-0862">Zinc</keyword>
<evidence type="ECO:0000256" key="11">
    <source>
        <dbReference type="ARBA" id="ARBA00023242"/>
    </source>
</evidence>
<dbReference type="Pfam" id="PF05207">
    <property type="entry name" value="Zn_ribbon_CSL"/>
    <property type="match status" value="1"/>
</dbReference>
<dbReference type="OrthoDB" id="445556at2759"/>
<name>A0A4U0V3P6_9PEZI</name>
<dbReference type="GO" id="GO:0046872">
    <property type="term" value="F:metal ion binding"/>
    <property type="evidence" value="ECO:0007669"/>
    <property type="project" value="UniProtKB-KW"/>
</dbReference>
<evidence type="ECO:0000256" key="2">
    <source>
        <dbReference type="ARBA" id="ARBA00004123"/>
    </source>
</evidence>
<dbReference type="InterPro" id="IPR036869">
    <property type="entry name" value="J_dom_sf"/>
</dbReference>
<dbReference type="EMBL" id="NAJP01000020">
    <property type="protein sequence ID" value="TKA43053.1"/>
    <property type="molecule type" value="Genomic_DNA"/>
</dbReference>
<dbReference type="Proteomes" id="UP000310066">
    <property type="component" value="Unassembled WGS sequence"/>
</dbReference>
<comment type="subcellular location">
    <subcellularLocation>
        <location evidence="3">Cytoplasm</location>
    </subcellularLocation>
    <subcellularLocation>
        <location evidence="2">Nucleus</location>
    </subcellularLocation>
</comment>
<proteinExistence type="inferred from homology"/>
<dbReference type="SUPFAM" id="SSF144217">
    <property type="entry name" value="CSL zinc finger"/>
    <property type="match status" value="1"/>
</dbReference>
<comment type="function">
    <text evidence="1">Required for the first step of diphthamide biosynthesis, the transfer of 3-amino-3-carboxypropyl from S-adenosyl-L-methionine to a histidine residue. Diphthamide is a post-translational modification of histidine which occurs in elongation factor 2.</text>
</comment>
<evidence type="ECO:0000256" key="6">
    <source>
        <dbReference type="ARBA" id="ARBA00021797"/>
    </source>
</evidence>
<dbReference type="SUPFAM" id="SSF46565">
    <property type="entry name" value="Chaperone J-domain"/>
    <property type="match status" value="1"/>
</dbReference>
<feature type="domain" description="J" evidence="12">
    <location>
        <begin position="3"/>
        <end position="77"/>
    </location>
</feature>
<dbReference type="PANTHER" id="PTHR21454">
    <property type="entry name" value="DPH3 HOMOLOG-RELATED"/>
    <property type="match status" value="1"/>
</dbReference>
<evidence type="ECO:0000256" key="10">
    <source>
        <dbReference type="ARBA" id="ARBA00023004"/>
    </source>
</evidence>
<dbReference type="InterPro" id="IPR007872">
    <property type="entry name" value="DPH_MB_dom"/>
</dbReference>
<evidence type="ECO:0000313" key="14">
    <source>
        <dbReference type="EMBL" id="TKA43053.1"/>
    </source>
</evidence>
<dbReference type="GO" id="GO:0005737">
    <property type="term" value="C:cytoplasm"/>
    <property type="evidence" value="ECO:0007669"/>
    <property type="project" value="UniProtKB-SubCell"/>
</dbReference>
<protein>
    <recommendedName>
        <fullName evidence="6">Diphthamide biosynthesis protein 4</fullName>
    </recommendedName>
</protein>
<sequence length="160" mass="17588">MSNHYSILGLHPGLPYPPTSQQELKTAYHRALLKHHPDRVAGDAPLPSRSTVTVDEITQAYKTLSDPDSRAAYDRSLAQSTAGKPSARVHHTGLETVDLDSLAFDEQAQIWSRSCRCGDRRGFVVTESELENHVEDGELMVGCKGCSLWLRVLFGVEDGG</sequence>
<dbReference type="PROSITE" id="PS50076">
    <property type="entry name" value="DNAJ_2"/>
    <property type="match status" value="1"/>
</dbReference>
<comment type="caution">
    <text evidence="14">The sequence shown here is derived from an EMBL/GenBank/DDBJ whole genome shotgun (WGS) entry which is preliminary data.</text>
</comment>
<keyword evidence="10" id="KW-0408">Iron</keyword>
<dbReference type="PROSITE" id="PS51074">
    <property type="entry name" value="DPH_MB"/>
    <property type="match status" value="1"/>
</dbReference>
<dbReference type="Gene3D" id="3.10.660.10">
    <property type="entry name" value="DPH Zinc finger"/>
    <property type="match status" value="1"/>
</dbReference>
<evidence type="ECO:0000256" key="1">
    <source>
        <dbReference type="ARBA" id="ARBA00003474"/>
    </source>
</evidence>
<evidence type="ECO:0000259" key="13">
    <source>
        <dbReference type="PROSITE" id="PS51074"/>
    </source>
</evidence>
<dbReference type="GO" id="GO:0017183">
    <property type="term" value="P:protein histidyl modification to diphthamide"/>
    <property type="evidence" value="ECO:0007669"/>
    <property type="project" value="UniProtKB-UniPathway"/>
</dbReference>
<keyword evidence="7" id="KW-0963">Cytoplasm</keyword>
<dbReference type="Pfam" id="PF00226">
    <property type="entry name" value="DnaJ"/>
    <property type="match status" value="1"/>
</dbReference>
<dbReference type="SMART" id="SM00271">
    <property type="entry name" value="DnaJ"/>
    <property type="match status" value="1"/>
</dbReference>
<dbReference type="STRING" id="329885.A0A4U0V3P6"/>
<evidence type="ECO:0000256" key="8">
    <source>
        <dbReference type="ARBA" id="ARBA00022723"/>
    </source>
</evidence>
<dbReference type="InterPro" id="IPR036671">
    <property type="entry name" value="DPH_MB_sf"/>
</dbReference>
<evidence type="ECO:0000259" key="12">
    <source>
        <dbReference type="PROSITE" id="PS50076"/>
    </source>
</evidence>
<gene>
    <name evidence="14" type="ORF">B0A54_06001</name>
</gene>
<dbReference type="CDD" id="cd06257">
    <property type="entry name" value="DnaJ"/>
    <property type="match status" value="1"/>
</dbReference>
<reference evidence="14 15" key="1">
    <citation type="submission" date="2017-03" db="EMBL/GenBank/DDBJ databases">
        <title>Genomes of endolithic fungi from Antarctica.</title>
        <authorList>
            <person name="Coleine C."/>
            <person name="Masonjones S."/>
            <person name="Stajich J.E."/>
        </authorList>
    </citation>
    <scope>NUCLEOTIDE SEQUENCE [LARGE SCALE GENOMIC DNA]</scope>
    <source>
        <strain evidence="14 15">CCFEE 5311</strain>
    </source>
</reference>
<dbReference type="AlphaFoldDB" id="A0A4U0V3P6"/>
<keyword evidence="8" id="KW-0479">Metal-binding</keyword>
<dbReference type="InterPro" id="IPR044248">
    <property type="entry name" value="DPH3/4-like"/>
</dbReference>
<evidence type="ECO:0000256" key="7">
    <source>
        <dbReference type="ARBA" id="ARBA00022490"/>
    </source>
</evidence>
<dbReference type="InterPro" id="IPR001623">
    <property type="entry name" value="DnaJ_domain"/>
</dbReference>
<dbReference type="UniPathway" id="UPA00559"/>
<comment type="pathway">
    <text evidence="4">Protein modification; peptidyl-diphthamide biosynthesis.</text>
</comment>
<evidence type="ECO:0000313" key="15">
    <source>
        <dbReference type="Proteomes" id="UP000310066"/>
    </source>
</evidence>
<keyword evidence="11" id="KW-0539">Nucleus</keyword>
<comment type="similarity">
    <text evidence="5">Belongs to the DPH4 family.</text>
</comment>
<evidence type="ECO:0000256" key="3">
    <source>
        <dbReference type="ARBA" id="ARBA00004496"/>
    </source>
</evidence>
<evidence type="ECO:0000256" key="5">
    <source>
        <dbReference type="ARBA" id="ARBA00006169"/>
    </source>
</evidence>